<name>A0A376H6X0_ENTGA</name>
<feature type="transmembrane region" description="Helical" evidence="1">
    <location>
        <begin position="144"/>
        <end position="162"/>
    </location>
</feature>
<dbReference type="PIRSF" id="PIRSF019083">
    <property type="entry name" value="UCP019083_VanZ"/>
    <property type="match status" value="1"/>
</dbReference>
<dbReference type="AlphaFoldDB" id="A0A376H6X0"/>
<dbReference type="Pfam" id="PF04892">
    <property type="entry name" value="VanZ"/>
    <property type="match status" value="1"/>
</dbReference>
<protein>
    <submittedName>
        <fullName evidence="3">VanZ like family protein</fullName>
    </submittedName>
</protein>
<evidence type="ECO:0000313" key="4">
    <source>
        <dbReference type="Proteomes" id="UP000254807"/>
    </source>
</evidence>
<proteinExistence type="predicted"/>
<reference evidence="3 4" key="1">
    <citation type="submission" date="2018-06" db="EMBL/GenBank/DDBJ databases">
        <authorList>
            <consortium name="Pathogen Informatics"/>
            <person name="Doyle S."/>
        </authorList>
    </citation>
    <scope>NUCLEOTIDE SEQUENCE [LARGE SCALE GENOMIC DNA]</scope>
    <source>
        <strain evidence="3 4">NCTC12360</strain>
    </source>
</reference>
<evidence type="ECO:0000256" key="1">
    <source>
        <dbReference type="SAM" id="Phobius"/>
    </source>
</evidence>
<accession>A0A376H6X0</accession>
<evidence type="ECO:0000259" key="2">
    <source>
        <dbReference type="Pfam" id="PF04892"/>
    </source>
</evidence>
<keyword evidence="4" id="KW-1185">Reference proteome</keyword>
<sequence length="170" mass="19518">MMKKMWKEPNFYFTIAVAVMVILFISSSQTYEQQSQVGLLSRLLKEEPLKEWLSKFAFSYAGSEISIAEKGYFSFVEFFIRKGAHFFTYFVLGGSLFLSLSYRKIPYWLAAFFGWLAATGYAGMDEYHQMLTGGRTPLFQDVMLDSAGALTAVLLSWGILSWQKRGKKRK</sequence>
<evidence type="ECO:0000313" key="3">
    <source>
        <dbReference type="EMBL" id="STD83909.1"/>
    </source>
</evidence>
<dbReference type="EMBL" id="UFYW01000001">
    <property type="protein sequence ID" value="STD83909.1"/>
    <property type="molecule type" value="Genomic_DNA"/>
</dbReference>
<dbReference type="InterPro" id="IPR016747">
    <property type="entry name" value="Phosphotransbutyrylase"/>
</dbReference>
<dbReference type="NCBIfam" id="NF037970">
    <property type="entry name" value="vanZ_1"/>
    <property type="match status" value="1"/>
</dbReference>
<gene>
    <name evidence="3" type="ORF">NCTC12360_02396</name>
</gene>
<feature type="domain" description="VanZ-like" evidence="2">
    <location>
        <begin position="15"/>
        <end position="157"/>
    </location>
</feature>
<keyword evidence="1" id="KW-1133">Transmembrane helix</keyword>
<feature type="transmembrane region" description="Helical" evidence="1">
    <location>
        <begin position="107"/>
        <end position="124"/>
    </location>
</feature>
<dbReference type="Proteomes" id="UP000254807">
    <property type="component" value="Unassembled WGS sequence"/>
</dbReference>
<keyword evidence="1" id="KW-0472">Membrane</keyword>
<organism evidence="3 4">
    <name type="scientific">Enterococcus gallinarum</name>
    <dbReference type="NCBI Taxonomy" id="1353"/>
    <lineage>
        <taxon>Bacteria</taxon>
        <taxon>Bacillati</taxon>
        <taxon>Bacillota</taxon>
        <taxon>Bacilli</taxon>
        <taxon>Lactobacillales</taxon>
        <taxon>Enterococcaceae</taxon>
        <taxon>Enterococcus</taxon>
    </lineage>
</organism>
<feature type="transmembrane region" description="Helical" evidence="1">
    <location>
        <begin position="83"/>
        <end position="100"/>
    </location>
</feature>
<keyword evidence="1" id="KW-0812">Transmembrane</keyword>
<dbReference type="InterPro" id="IPR006976">
    <property type="entry name" value="VanZ-like"/>
</dbReference>